<dbReference type="InterPro" id="IPR003593">
    <property type="entry name" value="AAA+_ATPase"/>
</dbReference>
<dbReference type="GO" id="GO:0015192">
    <property type="term" value="F:L-phenylalanine transmembrane transporter activity"/>
    <property type="evidence" value="ECO:0007669"/>
    <property type="project" value="TreeGrafter"/>
</dbReference>
<dbReference type="EC" id="3.6.3.-" evidence="5"/>
<dbReference type="Proteomes" id="UP000095512">
    <property type="component" value="Unassembled WGS sequence"/>
</dbReference>
<dbReference type="Gene3D" id="3.40.50.300">
    <property type="entry name" value="P-loop containing nucleotide triphosphate hydrolases"/>
    <property type="match status" value="1"/>
</dbReference>
<dbReference type="GO" id="GO:0015188">
    <property type="term" value="F:L-isoleucine transmembrane transporter activity"/>
    <property type="evidence" value="ECO:0007669"/>
    <property type="project" value="TreeGrafter"/>
</dbReference>
<proteinExistence type="predicted"/>
<dbReference type="InterPro" id="IPR032823">
    <property type="entry name" value="BCA_ABC_TP_C"/>
</dbReference>
<evidence type="ECO:0000259" key="4">
    <source>
        <dbReference type="PROSITE" id="PS50893"/>
    </source>
</evidence>
<dbReference type="GO" id="GO:1903805">
    <property type="term" value="P:L-valine import across plasma membrane"/>
    <property type="evidence" value="ECO:0007669"/>
    <property type="project" value="TreeGrafter"/>
</dbReference>
<dbReference type="GO" id="GO:1903806">
    <property type="term" value="P:L-isoleucine import across plasma membrane"/>
    <property type="evidence" value="ECO:0007669"/>
    <property type="project" value="TreeGrafter"/>
</dbReference>
<evidence type="ECO:0000313" key="9">
    <source>
        <dbReference type="Proteomes" id="UP000251853"/>
    </source>
</evidence>
<dbReference type="PANTHER" id="PTHR45772:SF7">
    <property type="entry name" value="AMINO ACID ABC TRANSPORTER ATP-BINDING PROTEIN"/>
    <property type="match status" value="1"/>
</dbReference>
<dbReference type="InterPro" id="IPR051120">
    <property type="entry name" value="ABC_AA/LPS_Transport"/>
</dbReference>
<dbReference type="PROSITE" id="PS50893">
    <property type="entry name" value="ABC_TRANSPORTER_2"/>
    <property type="match status" value="1"/>
</dbReference>
<evidence type="ECO:0000256" key="1">
    <source>
        <dbReference type="ARBA" id="ARBA00022448"/>
    </source>
</evidence>
<accession>A0A174S472</accession>
<dbReference type="InterPro" id="IPR027417">
    <property type="entry name" value="P-loop_NTPase"/>
</dbReference>
<reference evidence="7 9" key="2">
    <citation type="submission" date="2018-06" db="EMBL/GenBank/DDBJ databases">
        <authorList>
            <consortium name="Pathogen Informatics"/>
            <person name="Doyle S."/>
        </authorList>
    </citation>
    <scope>NUCLEOTIDE SEQUENCE [LARGE SCALE GENOMIC DNA]</scope>
    <source>
        <strain evidence="7 9">NCTC11224</strain>
    </source>
</reference>
<dbReference type="GeneID" id="57964304"/>
<protein>
    <submittedName>
        <fullName evidence="5 6">ABC transporter</fullName>
        <ecNumber evidence="5">3.6.3.-</ecNumber>
    </submittedName>
</protein>
<dbReference type="EMBL" id="UAVW01000015">
    <property type="protein sequence ID" value="SQB14541.1"/>
    <property type="molecule type" value="Genomic_DNA"/>
</dbReference>
<evidence type="ECO:0000313" key="6">
    <source>
        <dbReference type="EMBL" id="QIX93374.1"/>
    </source>
</evidence>
<dbReference type="Pfam" id="PF00005">
    <property type="entry name" value="ABC_tran"/>
    <property type="match status" value="1"/>
</dbReference>
<dbReference type="EMBL" id="CP050964">
    <property type="protein sequence ID" value="QIX93374.1"/>
    <property type="molecule type" value="Genomic_DNA"/>
</dbReference>
<keyword evidence="3 6" id="KW-0067">ATP-binding</keyword>
<dbReference type="RefSeq" id="WP_003523191.1">
    <property type="nucleotide sequence ID" value="NZ_AP031445.1"/>
</dbReference>
<evidence type="ECO:0000256" key="2">
    <source>
        <dbReference type="ARBA" id="ARBA00022741"/>
    </source>
</evidence>
<dbReference type="GO" id="GO:0005304">
    <property type="term" value="F:L-valine transmembrane transporter activity"/>
    <property type="evidence" value="ECO:0007669"/>
    <property type="project" value="TreeGrafter"/>
</dbReference>
<keyword evidence="1" id="KW-0813">Transport</keyword>
<dbReference type="GO" id="GO:0015808">
    <property type="term" value="P:L-alanine transport"/>
    <property type="evidence" value="ECO:0007669"/>
    <property type="project" value="TreeGrafter"/>
</dbReference>
<dbReference type="AlphaFoldDB" id="A0A174S472"/>
<evidence type="ECO:0000313" key="5">
    <source>
        <dbReference type="EMBL" id="CUP92633.1"/>
    </source>
</evidence>
<dbReference type="SMART" id="SM00382">
    <property type="entry name" value="AAA"/>
    <property type="match status" value="1"/>
</dbReference>
<dbReference type="GO" id="GO:0016887">
    <property type="term" value="F:ATP hydrolysis activity"/>
    <property type="evidence" value="ECO:0007669"/>
    <property type="project" value="InterPro"/>
</dbReference>
<dbReference type="GO" id="GO:0005886">
    <property type="term" value="C:plasma membrane"/>
    <property type="evidence" value="ECO:0007669"/>
    <property type="project" value="TreeGrafter"/>
</dbReference>
<reference evidence="5 8" key="1">
    <citation type="submission" date="2015-09" db="EMBL/GenBank/DDBJ databases">
        <authorList>
            <consortium name="Pathogen Informatics"/>
        </authorList>
    </citation>
    <scope>NUCLEOTIDE SEQUENCE [LARGE SCALE GENOMIC DNA]</scope>
    <source>
        <strain evidence="5 8">2789STDY5834865</strain>
    </source>
</reference>
<evidence type="ECO:0000256" key="3">
    <source>
        <dbReference type="ARBA" id="ARBA00022840"/>
    </source>
</evidence>
<dbReference type="InterPro" id="IPR003439">
    <property type="entry name" value="ABC_transporter-like_ATP-bd"/>
</dbReference>
<keyword evidence="2" id="KW-0547">Nucleotide-binding</keyword>
<dbReference type="PANTHER" id="PTHR45772">
    <property type="entry name" value="CONSERVED COMPONENT OF ABC TRANSPORTER FOR NATURAL AMINO ACIDS-RELATED"/>
    <property type="match status" value="1"/>
</dbReference>
<sequence length="243" mass="26878">MGNILEIKDLSKNFKGLKAVDGVSFAVEEGGITGLIGSNGAGKTTVFNMISGVFPPTAGHIIYKNKEITGMKPYHYTSMGIARTFQIMKPLASMSVLDNVASGALYGRKKYKSVKEAKEYAEEILHFTGLYERKDWLPGEMGTPFKKRLELARALATDPDMLLLDEVMAGLNPTETDEAVELIRKINENGTTILLIEHVMRAVANLCQKVVVMHHGEKITEGTPEMVMNDPYVIEIYLGKEEH</sequence>
<reference evidence="6 10" key="3">
    <citation type="submission" date="2019-11" db="EMBL/GenBank/DDBJ databases">
        <title>FDA dAtabase for Regulatory Grade micrObial Sequences (FDA-ARGOS): Supporting development and validation of Infectious Disease Dx tests.</title>
        <authorList>
            <person name="Turner S."/>
            <person name="Byrd R."/>
            <person name="Tallon L."/>
            <person name="Sadzewicz L."/>
            <person name="Vavikolanu K."/>
            <person name="Mehta A."/>
            <person name="Aluvathingal J."/>
            <person name="Nadendla S."/>
            <person name="Myers T."/>
            <person name="Yan Y."/>
            <person name="Sichtig H."/>
        </authorList>
    </citation>
    <scope>NUCLEOTIDE SEQUENCE [LARGE SCALE GENOMIC DNA]</scope>
    <source>
        <strain evidence="6 10">FDAARGOS_739</strain>
    </source>
</reference>
<name>A0A174S472_9FIRM</name>
<evidence type="ECO:0000313" key="8">
    <source>
        <dbReference type="Proteomes" id="UP000095512"/>
    </source>
</evidence>
<dbReference type="GO" id="GO:0042941">
    <property type="term" value="P:D-alanine transmembrane transport"/>
    <property type="evidence" value="ECO:0007669"/>
    <property type="project" value="TreeGrafter"/>
</dbReference>
<keyword evidence="9" id="KW-1185">Reference proteome</keyword>
<dbReference type="GO" id="GO:0005524">
    <property type="term" value="F:ATP binding"/>
    <property type="evidence" value="ECO:0007669"/>
    <property type="project" value="UniProtKB-KW"/>
</dbReference>
<feature type="domain" description="ABC transporter" evidence="4">
    <location>
        <begin position="5"/>
        <end position="240"/>
    </location>
</feature>
<dbReference type="SUPFAM" id="SSF52540">
    <property type="entry name" value="P-loop containing nucleoside triphosphate hydrolases"/>
    <property type="match status" value="1"/>
</dbReference>
<dbReference type="Pfam" id="PF12399">
    <property type="entry name" value="BCA_ABC_TP_C"/>
    <property type="match status" value="1"/>
</dbReference>
<evidence type="ECO:0000313" key="10">
    <source>
        <dbReference type="Proteomes" id="UP000501069"/>
    </source>
</evidence>
<dbReference type="Proteomes" id="UP000501069">
    <property type="component" value="Chromosome"/>
</dbReference>
<gene>
    <name evidence="5" type="primary">lptB_4</name>
    <name evidence="7" type="synonym">lptB_3</name>
    <name evidence="5" type="ORF">ERS852480_04417</name>
    <name evidence="6" type="ORF">FOC47_24225</name>
    <name evidence="7" type="ORF">NCTC11224_03591</name>
</gene>
<dbReference type="EMBL" id="CZAB01000062">
    <property type="protein sequence ID" value="CUP92633.1"/>
    <property type="molecule type" value="Genomic_DNA"/>
</dbReference>
<dbReference type="Proteomes" id="UP000251853">
    <property type="component" value="Unassembled WGS sequence"/>
</dbReference>
<organism evidence="5 8">
    <name type="scientific">Enterocloster clostridioformis</name>
    <dbReference type="NCBI Taxonomy" id="1531"/>
    <lineage>
        <taxon>Bacteria</taxon>
        <taxon>Bacillati</taxon>
        <taxon>Bacillota</taxon>
        <taxon>Clostridia</taxon>
        <taxon>Lachnospirales</taxon>
        <taxon>Lachnospiraceae</taxon>
        <taxon>Enterocloster</taxon>
    </lineage>
</organism>
<evidence type="ECO:0000313" key="7">
    <source>
        <dbReference type="EMBL" id="SQB14541.1"/>
    </source>
</evidence>
<dbReference type="CDD" id="cd03219">
    <property type="entry name" value="ABC_Mj1267_LivG_branched"/>
    <property type="match status" value="1"/>
</dbReference>
<keyword evidence="5" id="KW-0378">Hydrolase</keyword>